<accession>A0A4Q1K2Z8</accession>
<evidence type="ECO:0000256" key="3">
    <source>
        <dbReference type="ARBA" id="ARBA00023276"/>
    </source>
</evidence>
<dbReference type="GO" id="GO:0015979">
    <property type="term" value="P:photosynthesis"/>
    <property type="evidence" value="ECO:0007669"/>
    <property type="project" value="UniProtKB-KW"/>
</dbReference>
<sequence>MYKFFKLTFFTFLISLLFSCDSTQQSATQAEWRALPAPISEGRYDDVFFLNKDLGWAADGRGKKVYKTTDGGLNWIEQLHLPGAYLRNIEFLNENIGFLGTLTNKFYKTVDGGQNWEIVTNIPQPTIAICGLDTVGKSTIYGCGTYFGPAYIIKSTDSGQTWQFIDMSAYAEALVEVLFVTENIGYASGGDANGGVVLKTTDGGNSWTEIYNTNLPGEWVWKLQKLQSEPNVFFGSVASYSPNKGKLIKSFDGGANWVSLEVPDTDVQAVGFISKTHGWMGGHNSGFLETFDGGYTWHDTKFGGNLNRIQILNDDLAFCSGTTIYKYSAGVNLNGVFGGSVNAKKERLNINLNPIVTNNNLNFSINFKDKNHIIIKLFNANGKHIKTLKNETIQASEIKNYSFPFPYEKGNYYLNLHDDEGGQSEMIIKK</sequence>
<protein>
    <submittedName>
        <fullName evidence="5">T9SS type A sorting domain-containing protein</fullName>
    </submittedName>
</protein>
<comment type="caution">
    <text evidence="5">The sequence shown here is derived from an EMBL/GenBank/DDBJ whole genome shotgun (WGS) entry which is preliminary data.</text>
</comment>
<name>A0A4Q1K2Z8_9FLAO</name>
<keyword evidence="6" id="KW-1185">Reference proteome</keyword>
<evidence type="ECO:0000256" key="2">
    <source>
        <dbReference type="ARBA" id="ARBA00022729"/>
    </source>
</evidence>
<gene>
    <name evidence="5" type="ORF">EQG63_06370</name>
</gene>
<dbReference type="Proteomes" id="UP000290283">
    <property type="component" value="Unassembled WGS sequence"/>
</dbReference>
<dbReference type="InterPro" id="IPR026444">
    <property type="entry name" value="Secre_tail"/>
</dbReference>
<dbReference type="Pfam" id="PF14870">
    <property type="entry name" value="PSII_BNR"/>
    <property type="match status" value="1"/>
</dbReference>
<dbReference type="AlphaFoldDB" id="A0A4Q1K2Z8"/>
<dbReference type="NCBIfam" id="TIGR04183">
    <property type="entry name" value="Por_Secre_tail"/>
    <property type="match status" value="1"/>
</dbReference>
<dbReference type="EMBL" id="SBKO01000002">
    <property type="protein sequence ID" value="RXR19433.1"/>
    <property type="molecule type" value="Genomic_DNA"/>
</dbReference>
<keyword evidence="2" id="KW-0732">Signal</keyword>
<evidence type="ECO:0000313" key="5">
    <source>
        <dbReference type="EMBL" id="RXR19433.1"/>
    </source>
</evidence>
<evidence type="ECO:0000259" key="4">
    <source>
        <dbReference type="Pfam" id="PF14870"/>
    </source>
</evidence>
<dbReference type="PANTHER" id="PTHR47199:SF2">
    <property type="entry name" value="PHOTOSYSTEM II STABILITY_ASSEMBLY FACTOR HCF136, CHLOROPLASTIC"/>
    <property type="match status" value="1"/>
</dbReference>
<dbReference type="InterPro" id="IPR028203">
    <property type="entry name" value="PSII_CF48-like_dom"/>
</dbReference>
<dbReference type="OrthoDB" id="9764804at2"/>
<dbReference type="PANTHER" id="PTHR47199">
    <property type="entry name" value="PHOTOSYSTEM II STABILITY/ASSEMBLY FACTOR HCF136, CHLOROPLASTIC"/>
    <property type="match status" value="1"/>
</dbReference>
<dbReference type="GO" id="GO:0009523">
    <property type="term" value="C:photosystem II"/>
    <property type="evidence" value="ECO:0007669"/>
    <property type="project" value="UniProtKB-KW"/>
</dbReference>
<organism evidence="5 6">
    <name type="scientific">Flavobacterium amnicola</name>
    <dbReference type="NCBI Taxonomy" id="2506422"/>
    <lineage>
        <taxon>Bacteria</taxon>
        <taxon>Pseudomonadati</taxon>
        <taxon>Bacteroidota</taxon>
        <taxon>Flavobacteriia</taxon>
        <taxon>Flavobacteriales</taxon>
        <taxon>Flavobacteriaceae</taxon>
        <taxon>Flavobacterium</taxon>
    </lineage>
</organism>
<keyword evidence="1" id="KW-0602">Photosynthesis</keyword>
<reference evidence="6" key="1">
    <citation type="submission" date="2019-01" db="EMBL/GenBank/DDBJ databases">
        <title>Cytophagaceae bacterium strain CAR-16.</title>
        <authorList>
            <person name="Chen W.-M."/>
        </authorList>
    </citation>
    <scope>NUCLEOTIDE SEQUENCE [LARGE SCALE GENOMIC DNA]</scope>
    <source>
        <strain evidence="6">LLJ-11</strain>
    </source>
</reference>
<evidence type="ECO:0000256" key="1">
    <source>
        <dbReference type="ARBA" id="ARBA00022531"/>
    </source>
</evidence>
<dbReference type="Gene3D" id="2.130.10.10">
    <property type="entry name" value="YVTN repeat-like/Quinoprotein amine dehydrogenase"/>
    <property type="match status" value="2"/>
</dbReference>
<proteinExistence type="predicted"/>
<dbReference type="InterPro" id="IPR015943">
    <property type="entry name" value="WD40/YVTN_repeat-like_dom_sf"/>
</dbReference>
<dbReference type="PROSITE" id="PS51257">
    <property type="entry name" value="PROKAR_LIPOPROTEIN"/>
    <property type="match status" value="1"/>
</dbReference>
<evidence type="ECO:0000313" key="6">
    <source>
        <dbReference type="Proteomes" id="UP000290283"/>
    </source>
</evidence>
<feature type="domain" description="Photosynthesis system II assembly factor Ycf48/Hcf136-like" evidence="4">
    <location>
        <begin position="256"/>
        <end position="301"/>
    </location>
</feature>
<dbReference type="SUPFAM" id="SSF110296">
    <property type="entry name" value="Oligoxyloglucan reducing end-specific cellobiohydrolase"/>
    <property type="match status" value="2"/>
</dbReference>
<keyword evidence="3" id="KW-0604">Photosystem II</keyword>